<proteinExistence type="predicted"/>
<dbReference type="Pfam" id="PF20343">
    <property type="entry name" value="DUF6638"/>
    <property type="match status" value="1"/>
</dbReference>
<accession>A0ABS5HMF2</accession>
<dbReference type="EMBL" id="JADMKU010000002">
    <property type="protein sequence ID" value="MBR9650117.1"/>
    <property type="molecule type" value="Genomic_DNA"/>
</dbReference>
<dbReference type="Proteomes" id="UP001195941">
    <property type="component" value="Unassembled WGS sequence"/>
</dbReference>
<protein>
    <submittedName>
        <fullName evidence="1">Uncharacterized protein</fullName>
    </submittedName>
</protein>
<dbReference type="InterPro" id="IPR046578">
    <property type="entry name" value="DUF6638"/>
</dbReference>
<evidence type="ECO:0000313" key="2">
    <source>
        <dbReference type="Proteomes" id="UP001195941"/>
    </source>
</evidence>
<name>A0ABS5HMF2_9RHOB</name>
<keyword evidence="2" id="KW-1185">Reference proteome</keyword>
<reference evidence="1 2" key="1">
    <citation type="journal article" date="2021" name="Arch. Microbiol.">
        <title>Thalassobius aquimarinus sp. nov., isolated from the Sea of Japan seashore.</title>
        <authorList>
            <person name="Kurilenko V.V."/>
            <person name="Romanenko L.A."/>
            <person name="Chernysheva N.Y."/>
            <person name="Velansky P.V."/>
            <person name="Tekutyeva L.A."/>
            <person name="Isaeva M.P."/>
            <person name="Mikhailov V.V."/>
        </authorList>
    </citation>
    <scope>NUCLEOTIDE SEQUENCE [LARGE SCALE GENOMIC DNA]</scope>
    <source>
        <strain evidence="1 2">KMM 8518</strain>
    </source>
</reference>
<organism evidence="1 2">
    <name type="scientific">Thalassovita aquimarina</name>
    <dbReference type="NCBI Taxonomy" id="2785917"/>
    <lineage>
        <taxon>Bacteria</taxon>
        <taxon>Pseudomonadati</taxon>
        <taxon>Pseudomonadota</taxon>
        <taxon>Alphaproteobacteria</taxon>
        <taxon>Rhodobacterales</taxon>
        <taxon>Roseobacteraceae</taxon>
        <taxon>Thalassovita</taxon>
    </lineage>
</organism>
<evidence type="ECO:0000313" key="1">
    <source>
        <dbReference type="EMBL" id="MBR9650117.1"/>
    </source>
</evidence>
<gene>
    <name evidence="1" type="ORF">IT775_03135</name>
</gene>
<comment type="caution">
    <text evidence="1">The sequence shown here is derived from an EMBL/GenBank/DDBJ whole genome shotgun (WGS) entry which is preliminary data.</text>
</comment>
<sequence>MKRLIDRGLMLGNLIHVSSPALVERYNRALAHLTGKPGRRCAWTGH</sequence>